<evidence type="ECO:0000256" key="1">
    <source>
        <dbReference type="RuleBase" id="RU365079"/>
    </source>
</evidence>
<protein>
    <recommendedName>
        <fullName evidence="1">Mitochondrial import inner membrane translocase subunit TIM50</fullName>
    </recommendedName>
</protein>
<evidence type="ECO:0000256" key="2">
    <source>
        <dbReference type="SAM" id="MobiDB-lite"/>
    </source>
</evidence>
<dbReference type="STRING" id="645134.A0A0L0HK40"/>
<dbReference type="SMART" id="SM00577">
    <property type="entry name" value="CPDc"/>
    <property type="match status" value="1"/>
</dbReference>
<dbReference type="PANTHER" id="PTHR12210">
    <property type="entry name" value="DULLARD PROTEIN PHOSPHATASE"/>
    <property type="match status" value="1"/>
</dbReference>
<feature type="compositionally biased region" description="Basic and acidic residues" evidence="2">
    <location>
        <begin position="441"/>
        <end position="451"/>
    </location>
</feature>
<keyword evidence="1" id="KW-0811">Translocation</keyword>
<dbReference type="RefSeq" id="XP_016609228.1">
    <property type="nucleotide sequence ID" value="XM_016752522.1"/>
</dbReference>
<dbReference type="GO" id="GO:0005744">
    <property type="term" value="C:TIM23 mitochondrial import inner membrane translocase complex"/>
    <property type="evidence" value="ECO:0007669"/>
    <property type="project" value="UniProtKB-UniRule"/>
</dbReference>
<feature type="compositionally biased region" description="Basic and acidic residues" evidence="2">
    <location>
        <begin position="364"/>
        <end position="388"/>
    </location>
</feature>
<dbReference type="GeneID" id="27687737"/>
<name>A0A0L0HK40_SPIPD</name>
<dbReference type="InterPro" id="IPR050365">
    <property type="entry name" value="TIM50"/>
</dbReference>
<gene>
    <name evidence="4" type="ORF">SPPG_04279</name>
</gene>
<evidence type="ECO:0000313" key="4">
    <source>
        <dbReference type="EMBL" id="KND01189.1"/>
    </source>
</evidence>
<dbReference type="InParanoid" id="A0A0L0HK40"/>
<sequence>MAKSRERKRRKMSGTKRRTILLILDINGTLLERVKKTAEKRAARANPLCPEAPNFRLNRARCYYRPYLDTFIDHIFQHFEVAAWTSAMPKNADPMFSHIFGDYASKLAFGWNRSHCSDIGGRDRDWEAKKDLRKVWADRTVNPHGRWTERNTILIDDTSSKASFTPANCLHLPTFTVCDPNFDCINDTSLLSLIKYLDALRQSDVTDVREYFKTHPAFHVADTGKATHPHEQFAIQDTEDEELISRFTKDRPRLADHSLSSSDEERPPWAAQNAHQSRMDRTTHPQPPFQRFEPQQSRGYHSQAYMPQHFGYHRHRSDDLSVHEGQTHRQSYRDRESFQRFESQQTWGYHSQPYVPQHSGYHQHRSDDLPVHEGQPHRQSYRDREPGHDSYGFYQGRTGTSSRHPVTTSDQRDFQRYENGRHQDVFHPSTAPPSNGSEGNWRQRADNEGSRPAKSGKGKKGKTQPPRANSKGRAYRGGKFSKEKRKKGGG</sequence>
<keyword evidence="1" id="KW-0813">Transport</keyword>
<comment type="subcellular location">
    <subcellularLocation>
        <location evidence="1">Mitochondrion inner membrane</location>
        <topology evidence="1">Single-pass membrane protein</topology>
    </subcellularLocation>
</comment>
<organism evidence="4 5">
    <name type="scientific">Spizellomyces punctatus (strain DAOM BR117)</name>
    <dbReference type="NCBI Taxonomy" id="645134"/>
    <lineage>
        <taxon>Eukaryota</taxon>
        <taxon>Fungi</taxon>
        <taxon>Fungi incertae sedis</taxon>
        <taxon>Chytridiomycota</taxon>
        <taxon>Chytridiomycota incertae sedis</taxon>
        <taxon>Chytridiomycetes</taxon>
        <taxon>Spizellomycetales</taxon>
        <taxon>Spizellomycetaceae</taxon>
        <taxon>Spizellomyces</taxon>
    </lineage>
</organism>
<dbReference type="InterPro" id="IPR036412">
    <property type="entry name" value="HAD-like_sf"/>
</dbReference>
<evidence type="ECO:0000259" key="3">
    <source>
        <dbReference type="PROSITE" id="PS50969"/>
    </source>
</evidence>
<keyword evidence="1" id="KW-0653">Protein transport</keyword>
<dbReference type="PROSITE" id="PS50969">
    <property type="entry name" value="FCP1"/>
    <property type="match status" value="1"/>
</dbReference>
<evidence type="ECO:0000313" key="5">
    <source>
        <dbReference type="Proteomes" id="UP000053201"/>
    </source>
</evidence>
<dbReference type="AlphaFoldDB" id="A0A0L0HK40"/>
<dbReference type="InterPro" id="IPR023214">
    <property type="entry name" value="HAD_sf"/>
</dbReference>
<dbReference type="EMBL" id="KQ257455">
    <property type="protein sequence ID" value="KND01189.1"/>
    <property type="molecule type" value="Genomic_DNA"/>
</dbReference>
<feature type="compositionally biased region" description="Basic and acidic residues" evidence="2">
    <location>
        <begin position="410"/>
        <end position="425"/>
    </location>
</feature>
<accession>A0A0L0HK40</accession>
<dbReference type="Gene3D" id="3.40.50.1000">
    <property type="entry name" value="HAD superfamily/HAD-like"/>
    <property type="match status" value="1"/>
</dbReference>
<feature type="region of interest" description="Disordered" evidence="2">
    <location>
        <begin position="249"/>
        <end position="299"/>
    </location>
</feature>
<keyword evidence="5" id="KW-1185">Reference proteome</keyword>
<dbReference type="SUPFAM" id="SSF56784">
    <property type="entry name" value="HAD-like"/>
    <property type="match status" value="1"/>
</dbReference>
<comment type="similarity">
    <text evidence="1">Belongs to the TIM50 family.</text>
</comment>
<keyword evidence="1" id="KW-0496">Mitochondrion</keyword>
<dbReference type="GO" id="GO:0015031">
    <property type="term" value="P:protein transport"/>
    <property type="evidence" value="ECO:0007669"/>
    <property type="project" value="UniProtKB-KW"/>
</dbReference>
<dbReference type="VEuPathDB" id="FungiDB:SPPG_04279"/>
<feature type="compositionally biased region" description="Polar residues" evidence="2">
    <location>
        <begin position="397"/>
        <end position="409"/>
    </location>
</feature>
<comment type="function">
    <text evidence="1">Essential component of the TIM23 complex, a complex that mediates the translocation of transit peptide-containing proteins across the mitochondrial inner membrane.</text>
</comment>
<dbReference type="Proteomes" id="UP000053201">
    <property type="component" value="Unassembled WGS sequence"/>
</dbReference>
<proteinExistence type="inferred from homology"/>
<reference evidence="4 5" key="1">
    <citation type="submission" date="2009-08" db="EMBL/GenBank/DDBJ databases">
        <title>The Genome Sequence of Spizellomyces punctatus strain DAOM BR117.</title>
        <authorList>
            <consortium name="The Broad Institute Genome Sequencing Platform"/>
            <person name="Russ C."/>
            <person name="Cuomo C."/>
            <person name="Shea T."/>
            <person name="Young S.K."/>
            <person name="Zeng Q."/>
            <person name="Koehrsen M."/>
            <person name="Haas B."/>
            <person name="Borodovsky M."/>
            <person name="Guigo R."/>
            <person name="Alvarado L."/>
            <person name="Berlin A."/>
            <person name="Bochicchio J."/>
            <person name="Borenstein D."/>
            <person name="Chapman S."/>
            <person name="Chen Z."/>
            <person name="Engels R."/>
            <person name="Freedman E."/>
            <person name="Gellesch M."/>
            <person name="Goldberg J."/>
            <person name="Griggs A."/>
            <person name="Gujja S."/>
            <person name="Heiman D."/>
            <person name="Hepburn T."/>
            <person name="Howarth C."/>
            <person name="Jen D."/>
            <person name="Larson L."/>
            <person name="Lewis B."/>
            <person name="Mehta T."/>
            <person name="Park D."/>
            <person name="Pearson M."/>
            <person name="Roberts A."/>
            <person name="Saif S."/>
            <person name="Shenoy N."/>
            <person name="Sisk P."/>
            <person name="Stolte C."/>
            <person name="Sykes S."/>
            <person name="Thomson T."/>
            <person name="Walk T."/>
            <person name="White J."/>
            <person name="Yandava C."/>
            <person name="Burger G."/>
            <person name="Gray M.W."/>
            <person name="Holland P.W.H."/>
            <person name="King N."/>
            <person name="Lang F.B.F."/>
            <person name="Roger A.J."/>
            <person name="Ruiz-Trillo I."/>
            <person name="Lander E."/>
            <person name="Nusbaum C."/>
        </authorList>
    </citation>
    <scope>NUCLEOTIDE SEQUENCE [LARGE SCALE GENOMIC DNA]</scope>
    <source>
        <strain evidence="4 5">DAOM BR117</strain>
    </source>
</reference>
<dbReference type="OrthoDB" id="1711508at2759"/>
<feature type="region of interest" description="Disordered" evidence="2">
    <location>
        <begin position="350"/>
        <end position="490"/>
    </location>
</feature>
<keyword evidence="1" id="KW-0809">Transit peptide</keyword>
<feature type="domain" description="FCP1 homology" evidence="3">
    <location>
        <begin position="15"/>
        <end position="200"/>
    </location>
</feature>
<dbReference type="eggNOG" id="KOG1605">
    <property type="taxonomic scope" value="Eukaryota"/>
</dbReference>
<dbReference type="Pfam" id="PF03031">
    <property type="entry name" value="NIF"/>
    <property type="match status" value="1"/>
</dbReference>
<dbReference type="InterPro" id="IPR004274">
    <property type="entry name" value="FCP1_dom"/>
</dbReference>
<comment type="subunit">
    <text evidence="1">Component of the TIM23 complex.</text>
</comment>